<dbReference type="GO" id="GO:0005886">
    <property type="term" value="C:plasma membrane"/>
    <property type="evidence" value="ECO:0007669"/>
    <property type="project" value="UniProtKB-SubCell"/>
</dbReference>
<dbReference type="PANTHER" id="PTHR30086:SF19">
    <property type="entry name" value="THREONINE EFFLUX PROTEIN"/>
    <property type="match status" value="1"/>
</dbReference>
<keyword evidence="3 6" id="KW-0812">Transmembrane</keyword>
<dbReference type="GO" id="GO:0015171">
    <property type="term" value="F:amino acid transmembrane transporter activity"/>
    <property type="evidence" value="ECO:0007669"/>
    <property type="project" value="TreeGrafter"/>
</dbReference>
<feature type="transmembrane region" description="Helical" evidence="6">
    <location>
        <begin position="122"/>
        <end position="149"/>
    </location>
</feature>
<keyword evidence="4 6" id="KW-1133">Transmembrane helix</keyword>
<feature type="transmembrane region" description="Helical" evidence="6">
    <location>
        <begin position="191"/>
        <end position="211"/>
    </location>
</feature>
<dbReference type="Pfam" id="PF01810">
    <property type="entry name" value="LysE"/>
    <property type="match status" value="1"/>
</dbReference>
<dbReference type="InterPro" id="IPR001123">
    <property type="entry name" value="LeuE-type"/>
</dbReference>
<sequence>MLFIQDLGPYLSTIAVSFAAYLVATLSPGPANLAIMSTSMREGRTPGLMMAMGVIMGSMTWGLLAATGLSTLMSSFGWLMTAFRIIGGLYLLWLGYKSLKSALGSQEPKAKRSSKNRTRTQYFLIGLGIHLTNPKSIFAWLSIITIGITPAAPTGITYIIVGGCLFLGILVFGGYALAFSTQRMIDLYRSFRRWIEGTAALIFGFAGFKLLTLK</sequence>
<keyword evidence="8" id="KW-1185">Reference proteome</keyword>
<evidence type="ECO:0000256" key="1">
    <source>
        <dbReference type="ARBA" id="ARBA00004651"/>
    </source>
</evidence>
<feature type="transmembrane region" description="Helical" evidence="6">
    <location>
        <begin position="47"/>
        <end position="69"/>
    </location>
</feature>
<evidence type="ECO:0008006" key="9">
    <source>
        <dbReference type="Google" id="ProtNLM"/>
    </source>
</evidence>
<evidence type="ECO:0000256" key="2">
    <source>
        <dbReference type="ARBA" id="ARBA00022475"/>
    </source>
</evidence>
<organism evidence="7 8">
    <name type="scientific">Kiloniella litopenaei</name>
    <dbReference type="NCBI Taxonomy" id="1549748"/>
    <lineage>
        <taxon>Bacteria</taxon>
        <taxon>Pseudomonadati</taxon>
        <taxon>Pseudomonadota</taxon>
        <taxon>Alphaproteobacteria</taxon>
        <taxon>Rhodospirillales</taxon>
        <taxon>Kiloniellaceae</taxon>
        <taxon>Kiloniella</taxon>
    </lineage>
</organism>
<evidence type="ECO:0000256" key="4">
    <source>
        <dbReference type="ARBA" id="ARBA00022989"/>
    </source>
</evidence>
<evidence type="ECO:0000313" key="8">
    <source>
        <dbReference type="Proteomes" id="UP000034491"/>
    </source>
</evidence>
<keyword evidence="2" id="KW-1003">Cell membrane</keyword>
<dbReference type="OrthoDB" id="7659099at2"/>
<reference evidence="7 8" key="1">
    <citation type="submission" date="2015-03" db="EMBL/GenBank/DDBJ databases">
        <title>Genome sequence of Kiloniella sp. P1-1, isolated from the gut microflora of Pacific white shrimp, Penaeus vannamei.</title>
        <authorList>
            <person name="Shao Z."/>
            <person name="Wang L."/>
            <person name="Li X."/>
        </authorList>
    </citation>
    <scope>NUCLEOTIDE SEQUENCE [LARGE SCALE GENOMIC DNA]</scope>
    <source>
        <strain evidence="7 8">P1-1</strain>
    </source>
</reference>
<comment type="caution">
    <text evidence="7">The sequence shown here is derived from an EMBL/GenBank/DDBJ whole genome shotgun (WGS) entry which is preliminary data.</text>
</comment>
<gene>
    <name evidence="7" type="ORF">WH95_00765</name>
</gene>
<evidence type="ECO:0000256" key="3">
    <source>
        <dbReference type="ARBA" id="ARBA00022692"/>
    </source>
</evidence>
<dbReference type="PATRIC" id="fig|1549748.8.peg.160"/>
<dbReference type="PANTHER" id="PTHR30086">
    <property type="entry name" value="ARGININE EXPORTER PROTEIN ARGO"/>
    <property type="match status" value="1"/>
</dbReference>
<comment type="subcellular location">
    <subcellularLocation>
        <location evidence="1">Cell membrane</location>
        <topology evidence="1">Multi-pass membrane protein</topology>
    </subcellularLocation>
</comment>
<accession>A0A0M2RDX7</accession>
<dbReference type="Proteomes" id="UP000034491">
    <property type="component" value="Unassembled WGS sequence"/>
</dbReference>
<proteinExistence type="predicted"/>
<dbReference type="STRING" id="1549748.WH95_00765"/>
<keyword evidence="5 6" id="KW-0472">Membrane</keyword>
<dbReference type="RefSeq" id="WP_046501680.1">
    <property type="nucleotide sequence ID" value="NZ_LANI01000001.1"/>
</dbReference>
<dbReference type="AlphaFoldDB" id="A0A0M2RDX7"/>
<protein>
    <recommendedName>
        <fullName evidence="9">Amino acid transporter</fullName>
    </recommendedName>
</protein>
<evidence type="ECO:0000313" key="7">
    <source>
        <dbReference type="EMBL" id="KKJ78654.1"/>
    </source>
</evidence>
<feature type="transmembrane region" description="Helical" evidence="6">
    <location>
        <begin position="12"/>
        <end position="35"/>
    </location>
</feature>
<evidence type="ECO:0000256" key="5">
    <source>
        <dbReference type="ARBA" id="ARBA00023136"/>
    </source>
</evidence>
<feature type="transmembrane region" description="Helical" evidence="6">
    <location>
        <begin position="75"/>
        <end position="96"/>
    </location>
</feature>
<dbReference type="EMBL" id="LANI01000001">
    <property type="protein sequence ID" value="KKJ78654.1"/>
    <property type="molecule type" value="Genomic_DNA"/>
</dbReference>
<feature type="transmembrane region" description="Helical" evidence="6">
    <location>
        <begin position="155"/>
        <end position="179"/>
    </location>
</feature>
<name>A0A0M2RDX7_9PROT</name>
<evidence type="ECO:0000256" key="6">
    <source>
        <dbReference type="SAM" id="Phobius"/>
    </source>
</evidence>